<protein>
    <submittedName>
        <fullName evidence="1">Phenylacetic acid degradation protein</fullName>
    </submittedName>
</protein>
<dbReference type="AlphaFoldDB" id="A0A3R9S2Y5"/>
<gene>
    <name evidence="1" type="ORF">EA686_16470</name>
</gene>
<proteinExistence type="predicted"/>
<dbReference type="EMBL" id="RFDI01000964">
    <property type="protein sequence ID" value="RSR51252.1"/>
    <property type="molecule type" value="Genomic_DNA"/>
</dbReference>
<dbReference type="Proteomes" id="UP000280073">
    <property type="component" value="Unassembled WGS sequence"/>
</dbReference>
<name>A0A3R9S2Y5_ACIBA</name>
<sequence>TQGKIVDENGKVYAFASATLMIIRK</sequence>
<reference evidence="1 2" key="1">
    <citation type="submission" date="2018-10" db="EMBL/GenBank/DDBJ databases">
        <title>GWAS and RNA-Seq identify cryptic mechanisms of antimicrobial resistance in Acinetobacter baumannii.</title>
        <authorList>
            <person name="Sahl J.W."/>
        </authorList>
    </citation>
    <scope>NUCLEOTIDE SEQUENCE [LARGE SCALE GENOMIC DNA]</scope>
    <source>
        <strain evidence="1 2">TG28175</strain>
    </source>
</reference>
<comment type="caution">
    <text evidence="1">The sequence shown here is derived from an EMBL/GenBank/DDBJ whole genome shotgun (WGS) entry which is preliminary data.</text>
</comment>
<feature type="non-terminal residue" evidence="1">
    <location>
        <position position="1"/>
    </location>
</feature>
<evidence type="ECO:0000313" key="1">
    <source>
        <dbReference type="EMBL" id="RSR51252.1"/>
    </source>
</evidence>
<organism evidence="1 2">
    <name type="scientific">Acinetobacter baumannii</name>
    <dbReference type="NCBI Taxonomy" id="470"/>
    <lineage>
        <taxon>Bacteria</taxon>
        <taxon>Pseudomonadati</taxon>
        <taxon>Pseudomonadota</taxon>
        <taxon>Gammaproteobacteria</taxon>
        <taxon>Moraxellales</taxon>
        <taxon>Moraxellaceae</taxon>
        <taxon>Acinetobacter</taxon>
        <taxon>Acinetobacter calcoaceticus/baumannii complex</taxon>
    </lineage>
</organism>
<accession>A0A3R9S2Y5</accession>
<evidence type="ECO:0000313" key="2">
    <source>
        <dbReference type="Proteomes" id="UP000280073"/>
    </source>
</evidence>